<name>A0A327MGC2_9PROT</name>
<comment type="caution">
    <text evidence="3">The sequence shown here is derived from an EMBL/GenBank/DDBJ whole genome shotgun (WGS) entry which is preliminary data.</text>
</comment>
<dbReference type="EMBL" id="QLIX01000005">
    <property type="protein sequence ID" value="RAI59218.1"/>
    <property type="molecule type" value="Genomic_DNA"/>
</dbReference>
<sequence length="582" mass="61254">MTPLAASCGGWGARAGLALLLAGLAGISAGRAQGDDALTNAELRRQLEVLQRRLDRLEARDRRNAAPPRQAPARAAVPASRPVAPLGAPPGAPLGAQAEAEAAAREARAAAAEARAARREAEAAQAKVTAVTAPVPGLAPPDPVGRQDFMGEGGDALRSDLPGIAFRVPGVDSQVRLYGFAKVTGWQDFGGRNQSDAPAPSLIPLRGSAADRQGGDFGMSGRFSRIGVDTRSLTGWGTLETRLEGDFGGGSALENNAVFRLRQAWAEIGPEQLKVLAGFTNSLWNEGLFETIIDATNLNQSFVRQVQLRVTGRLAPGLTGQASLEAPDTNFVSADGVVAPTARLQGGASPAFNHMPDILGRLTYRDAGWELGLRGLLRGLQVRTAGTNAGVASQTVDATGWGLAGHVRMPMRILSPWFGPDEFVLGGYYGEGIGRYFFGSSGGIDAASNLGLPGAQAGVSLNPIPTWGVTAAYRRFWAPQWRSNFSWSWSRQDFPAYARLYVPGSAAATALNRELLQAFANLIWSPFAEAGADGRVNTGWLDIGLEYLFTRRDLYGGSEATGPGQAGHGTASRLLFGAVARF</sequence>
<protein>
    <recommendedName>
        <fullName evidence="5">Porin</fullName>
    </recommendedName>
</protein>
<reference evidence="4" key="1">
    <citation type="submission" date="2018-06" db="EMBL/GenBank/DDBJ databases">
        <authorList>
            <person name="Khan S.A."/>
        </authorList>
    </citation>
    <scope>NUCLEOTIDE SEQUENCE [LARGE SCALE GENOMIC DNA]</scope>
    <source>
        <strain evidence="4">DB-1506</strain>
    </source>
</reference>
<keyword evidence="1" id="KW-0175">Coiled coil</keyword>
<evidence type="ECO:0000256" key="1">
    <source>
        <dbReference type="SAM" id="Coils"/>
    </source>
</evidence>
<feature type="region of interest" description="Disordered" evidence="2">
    <location>
        <begin position="58"/>
        <end position="84"/>
    </location>
</feature>
<dbReference type="SUPFAM" id="SSF56935">
    <property type="entry name" value="Porins"/>
    <property type="match status" value="1"/>
</dbReference>
<evidence type="ECO:0000313" key="3">
    <source>
        <dbReference type="EMBL" id="RAI59218.1"/>
    </source>
</evidence>
<evidence type="ECO:0000313" key="4">
    <source>
        <dbReference type="Proteomes" id="UP000249065"/>
    </source>
</evidence>
<proteinExistence type="predicted"/>
<gene>
    <name evidence="3" type="ORF">DOO78_09275</name>
</gene>
<feature type="compositionally biased region" description="Low complexity" evidence="2">
    <location>
        <begin position="65"/>
        <end position="84"/>
    </location>
</feature>
<keyword evidence="4" id="KW-1185">Reference proteome</keyword>
<feature type="coiled-coil region" evidence="1">
    <location>
        <begin position="97"/>
        <end position="127"/>
    </location>
</feature>
<dbReference type="Proteomes" id="UP000249065">
    <property type="component" value="Unassembled WGS sequence"/>
</dbReference>
<dbReference type="AlphaFoldDB" id="A0A327MGC2"/>
<accession>A0A327MGC2</accession>
<evidence type="ECO:0008006" key="5">
    <source>
        <dbReference type="Google" id="ProtNLM"/>
    </source>
</evidence>
<organism evidence="3 4">
    <name type="scientific">Roseicella frigidaeris</name>
    <dbReference type="NCBI Taxonomy" id="2230885"/>
    <lineage>
        <taxon>Bacteria</taxon>
        <taxon>Pseudomonadati</taxon>
        <taxon>Pseudomonadota</taxon>
        <taxon>Alphaproteobacteria</taxon>
        <taxon>Acetobacterales</taxon>
        <taxon>Roseomonadaceae</taxon>
        <taxon>Roseicella</taxon>
    </lineage>
</organism>
<evidence type="ECO:0000256" key="2">
    <source>
        <dbReference type="SAM" id="MobiDB-lite"/>
    </source>
</evidence>